<dbReference type="PROSITE" id="PS50014">
    <property type="entry name" value="BROMODOMAIN_2"/>
    <property type="match status" value="1"/>
</dbReference>
<feature type="compositionally biased region" description="Basic and acidic residues" evidence="12">
    <location>
        <begin position="2167"/>
        <end position="2184"/>
    </location>
</feature>
<dbReference type="EMBL" id="CAJPEX010003413">
    <property type="protein sequence ID" value="CAG0922204.1"/>
    <property type="molecule type" value="Genomic_DNA"/>
</dbReference>
<evidence type="ECO:0000256" key="8">
    <source>
        <dbReference type="ARBA" id="ARBA00023242"/>
    </source>
</evidence>
<feature type="domain" description="PHD-type" evidence="14">
    <location>
        <begin position="2275"/>
        <end position="2326"/>
    </location>
</feature>
<dbReference type="Gene3D" id="1.20.920.10">
    <property type="entry name" value="Bromodomain-like"/>
    <property type="match status" value="1"/>
</dbReference>
<feature type="coiled-coil region" evidence="11">
    <location>
        <begin position="1109"/>
        <end position="1139"/>
    </location>
</feature>
<evidence type="ECO:0000256" key="7">
    <source>
        <dbReference type="ARBA" id="ARBA00023163"/>
    </source>
</evidence>
<feature type="compositionally biased region" description="Basic and acidic residues" evidence="12">
    <location>
        <begin position="2427"/>
        <end position="2447"/>
    </location>
</feature>
<feature type="domain" description="PHD-type" evidence="14">
    <location>
        <begin position="323"/>
        <end position="370"/>
    </location>
</feature>
<gene>
    <name evidence="16" type="ORF">NMOB1V02_LOCUS9684</name>
</gene>
<feature type="coiled-coil region" evidence="11">
    <location>
        <begin position="487"/>
        <end position="522"/>
    </location>
</feature>
<evidence type="ECO:0000256" key="12">
    <source>
        <dbReference type="SAM" id="MobiDB-lite"/>
    </source>
</evidence>
<dbReference type="PROSITE" id="PS01359">
    <property type="entry name" value="ZF_PHD_1"/>
    <property type="match status" value="3"/>
</dbReference>
<dbReference type="InterPro" id="IPR028941">
    <property type="entry name" value="WHIM2_dom"/>
</dbReference>
<dbReference type="PROSITE" id="PS50016">
    <property type="entry name" value="ZF_PHD_2"/>
    <property type="match status" value="2"/>
</dbReference>
<dbReference type="CDD" id="cd15560">
    <property type="entry name" value="PHD2_3_BPTF"/>
    <property type="match status" value="2"/>
</dbReference>
<keyword evidence="2" id="KW-0479">Metal-binding</keyword>
<keyword evidence="5" id="KW-0805">Transcription regulation</keyword>
<feature type="compositionally biased region" description="Basic and acidic residues" evidence="12">
    <location>
        <begin position="2255"/>
        <end position="2268"/>
    </location>
</feature>
<organism evidence="16">
    <name type="scientific">Notodromas monacha</name>
    <dbReference type="NCBI Taxonomy" id="399045"/>
    <lineage>
        <taxon>Eukaryota</taxon>
        <taxon>Metazoa</taxon>
        <taxon>Ecdysozoa</taxon>
        <taxon>Arthropoda</taxon>
        <taxon>Crustacea</taxon>
        <taxon>Oligostraca</taxon>
        <taxon>Ostracoda</taxon>
        <taxon>Podocopa</taxon>
        <taxon>Podocopida</taxon>
        <taxon>Cypridocopina</taxon>
        <taxon>Cypridoidea</taxon>
        <taxon>Cyprididae</taxon>
        <taxon>Notodromas</taxon>
    </lineage>
</organism>
<feature type="compositionally biased region" description="Basic and acidic residues" evidence="12">
    <location>
        <begin position="2352"/>
        <end position="2362"/>
    </location>
</feature>
<dbReference type="InterPro" id="IPR038028">
    <property type="entry name" value="BPTF"/>
</dbReference>
<evidence type="ECO:0000256" key="9">
    <source>
        <dbReference type="PROSITE-ProRule" id="PRU00035"/>
    </source>
</evidence>
<accession>A0A7R9GGY6</accession>
<evidence type="ECO:0000256" key="1">
    <source>
        <dbReference type="ARBA" id="ARBA00004123"/>
    </source>
</evidence>
<comment type="subcellular location">
    <subcellularLocation>
        <location evidence="1">Nucleus</location>
    </subcellularLocation>
</comment>
<dbReference type="SUPFAM" id="SSF57903">
    <property type="entry name" value="FYVE/PHD zinc finger"/>
    <property type="match status" value="3"/>
</dbReference>
<feature type="domain" description="Bromo" evidence="13">
    <location>
        <begin position="2571"/>
        <end position="2640"/>
    </location>
</feature>
<dbReference type="InterPro" id="IPR036427">
    <property type="entry name" value="Bromodomain-like_sf"/>
</dbReference>
<feature type="compositionally biased region" description="Polar residues" evidence="12">
    <location>
        <begin position="2399"/>
        <end position="2409"/>
    </location>
</feature>
<dbReference type="OrthoDB" id="784962at2759"/>
<keyword evidence="17" id="KW-1185">Reference proteome</keyword>
<evidence type="ECO:0000313" key="16">
    <source>
        <dbReference type="EMBL" id="CAD7282052.1"/>
    </source>
</evidence>
<feature type="compositionally biased region" description="Basic residues" evidence="12">
    <location>
        <begin position="37"/>
        <end position="49"/>
    </location>
</feature>
<feature type="compositionally biased region" description="Low complexity" evidence="12">
    <location>
        <begin position="538"/>
        <end position="552"/>
    </location>
</feature>
<dbReference type="Pfam" id="PF02791">
    <property type="entry name" value="DDT"/>
    <property type="match status" value="1"/>
</dbReference>
<evidence type="ECO:0000256" key="3">
    <source>
        <dbReference type="ARBA" id="ARBA00022771"/>
    </source>
</evidence>
<name>A0A7R9GGY6_9CRUS</name>
<dbReference type="InterPro" id="IPR018501">
    <property type="entry name" value="DDT_dom"/>
</dbReference>
<reference evidence="16" key="1">
    <citation type="submission" date="2020-11" db="EMBL/GenBank/DDBJ databases">
        <authorList>
            <person name="Tran Van P."/>
        </authorList>
    </citation>
    <scope>NUCLEOTIDE SEQUENCE</scope>
</reference>
<keyword evidence="7" id="KW-0804">Transcription</keyword>
<proteinExistence type="predicted"/>
<dbReference type="PROSITE" id="PS50827">
    <property type="entry name" value="DDT"/>
    <property type="match status" value="1"/>
</dbReference>
<evidence type="ECO:0000313" key="17">
    <source>
        <dbReference type="Proteomes" id="UP000678499"/>
    </source>
</evidence>
<evidence type="ECO:0000256" key="4">
    <source>
        <dbReference type="ARBA" id="ARBA00022833"/>
    </source>
</evidence>
<dbReference type="InterPro" id="IPR001487">
    <property type="entry name" value="Bromodomain"/>
</dbReference>
<feature type="domain" description="DDT" evidence="15">
    <location>
        <begin position="172"/>
        <end position="232"/>
    </location>
</feature>
<dbReference type="PANTHER" id="PTHR45975">
    <property type="entry name" value="NUCLEOSOME-REMODELING FACTOR SUBUNIT BPTF"/>
    <property type="match status" value="1"/>
</dbReference>
<keyword evidence="4" id="KW-0862">Zinc</keyword>
<dbReference type="SMART" id="SM00249">
    <property type="entry name" value="PHD"/>
    <property type="match status" value="3"/>
</dbReference>
<dbReference type="GO" id="GO:0000978">
    <property type="term" value="F:RNA polymerase II cis-regulatory region sequence-specific DNA binding"/>
    <property type="evidence" value="ECO:0007669"/>
    <property type="project" value="TreeGrafter"/>
</dbReference>
<feature type="region of interest" description="Disordered" evidence="12">
    <location>
        <begin position="2041"/>
        <end position="2083"/>
    </location>
</feature>
<dbReference type="InterPro" id="IPR001965">
    <property type="entry name" value="Znf_PHD"/>
</dbReference>
<evidence type="ECO:0000259" key="13">
    <source>
        <dbReference type="PROSITE" id="PS50014"/>
    </source>
</evidence>
<evidence type="ECO:0000259" key="14">
    <source>
        <dbReference type="PROSITE" id="PS50016"/>
    </source>
</evidence>
<dbReference type="InterPro" id="IPR013083">
    <property type="entry name" value="Znf_RING/FYVE/PHD"/>
</dbReference>
<dbReference type="PRINTS" id="PR00503">
    <property type="entry name" value="BROMODOMAIN"/>
</dbReference>
<dbReference type="PANTHER" id="PTHR45975:SF2">
    <property type="entry name" value="NUCLEOSOME-REMODELING FACTOR SUBUNIT BPTF"/>
    <property type="match status" value="1"/>
</dbReference>
<feature type="compositionally biased region" description="Basic and acidic residues" evidence="12">
    <location>
        <begin position="2071"/>
        <end position="2083"/>
    </location>
</feature>
<evidence type="ECO:0000256" key="6">
    <source>
        <dbReference type="ARBA" id="ARBA00023117"/>
    </source>
</evidence>
<keyword evidence="6 9" id="KW-0103">Bromodomain</keyword>
<dbReference type="Pfam" id="PF00628">
    <property type="entry name" value="PHD"/>
    <property type="match status" value="3"/>
</dbReference>
<keyword evidence="3 10" id="KW-0863">Zinc-finger</keyword>
<dbReference type="EMBL" id="OA885450">
    <property type="protein sequence ID" value="CAD7282052.1"/>
    <property type="molecule type" value="Genomic_DNA"/>
</dbReference>
<feature type="compositionally biased region" description="Basic residues" evidence="12">
    <location>
        <begin position="1925"/>
        <end position="1936"/>
    </location>
</feature>
<dbReference type="SMART" id="SM00571">
    <property type="entry name" value="DDT"/>
    <property type="match status" value="1"/>
</dbReference>
<dbReference type="GO" id="GO:0006357">
    <property type="term" value="P:regulation of transcription by RNA polymerase II"/>
    <property type="evidence" value="ECO:0007669"/>
    <property type="project" value="InterPro"/>
</dbReference>
<evidence type="ECO:0000256" key="5">
    <source>
        <dbReference type="ARBA" id="ARBA00023015"/>
    </source>
</evidence>
<dbReference type="InterPro" id="IPR019787">
    <property type="entry name" value="Znf_PHD-finger"/>
</dbReference>
<feature type="region of interest" description="Disordered" evidence="12">
    <location>
        <begin position="1924"/>
        <end position="1954"/>
    </location>
</feature>
<evidence type="ECO:0000259" key="15">
    <source>
        <dbReference type="PROSITE" id="PS50827"/>
    </source>
</evidence>
<keyword evidence="11" id="KW-0175">Coiled coil</keyword>
<feature type="region of interest" description="Disordered" evidence="12">
    <location>
        <begin position="586"/>
        <end position="615"/>
    </location>
</feature>
<evidence type="ECO:0000256" key="10">
    <source>
        <dbReference type="PROSITE-ProRule" id="PRU00146"/>
    </source>
</evidence>
<feature type="region of interest" description="Disordered" evidence="12">
    <location>
        <begin position="2329"/>
        <end position="2485"/>
    </location>
</feature>
<feature type="compositionally biased region" description="Pro residues" evidence="12">
    <location>
        <begin position="2155"/>
        <end position="2164"/>
    </location>
</feature>
<dbReference type="InterPro" id="IPR019786">
    <property type="entry name" value="Zinc_finger_PHD-type_CS"/>
</dbReference>
<dbReference type="GO" id="GO:0008270">
    <property type="term" value="F:zinc ion binding"/>
    <property type="evidence" value="ECO:0007669"/>
    <property type="project" value="UniProtKB-KW"/>
</dbReference>
<dbReference type="Pfam" id="PF00439">
    <property type="entry name" value="Bromodomain"/>
    <property type="match status" value="1"/>
</dbReference>
<dbReference type="Gene3D" id="3.30.40.10">
    <property type="entry name" value="Zinc/RING finger domain, C3HC4 (zinc finger)"/>
    <property type="match status" value="3"/>
</dbReference>
<feature type="region of interest" description="Disordered" evidence="12">
    <location>
        <begin position="2119"/>
        <end position="2268"/>
    </location>
</feature>
<feature type="compositionally biased region" description="Basic and acidic residues" evidence="12">
    <location>
        <begin position="1941"/>
        <end position="1954"/>
    </location>
</feature>
<dbReference type="SUPFAM" id="SSF47370">
    <property type="entry name" value="Bromodomain"/>
    <property type="match status" value="1"/>
</dbReference>
<feature type="compositionally biased region" description="Basic residues" evidence="12">
    <location>
        <begin position="2245"/>
        <end position="2254"/>
    </location>
</feature>
<feature type="region of interest" description="Disordered" evidence="12">
    <location>
        <begin position="538"/>
        <end position="562"/>
    </location>
</feature>
<dbReference type="Pfam" id="PF15613">
    <property type="entry name" value="WSD"/>
    <property type="match status" value="1"/>
</dbReference>
<protein>
    <submittedName>
        <fullName evidence="16">Uncharacterized protein</fullName>
    </submittedName>
</protein>
<feature type="region of interest" description="Disordered" evidence="12">
    <location>
        <begin position="1"/>
        <end position="94"/>
    </location>
</feature>
<feature type="region of interest" description="Disordered" evidence="12">
    <location>
        <begin position="1534"/>
        <end position="1553"/>
    </location>
</feature>
<dbReference type="Proteomes" id="UP000678499">
    <property type="component" value="Unassembled WGS sequence"/>
</dbReference>
<evidence type="ECO:0000256" key="11">
    <source>
        <dbReference type="SAM" id="Coils"/>
    </source>
</evidence>
<dbReference type="CDD" id="cd15559">
    <property type="entry name" value="PHD1_BPTF"/>
    <property type="match status" value="1"/>
</dbReference>
<keyword evidence="8" id="KW-0539">Nucleus</keyword>
<feature type="compositionally biased region" description="Basic and acidic residues" evidence="12">
    <location>
        <begin position="2455"/>
        <end position="2476"/>
    </location>
</feature>
<dbReference type="SMART" id="SM00297">
    <property type="entry name" value="BROMO"/>
    <property type="match status" value="1"/>
</dbReference>
<evidence type="ECO:0000256" key="2">
    <source>
        <dbReference type="ARBA" id="ARBA00022723"/>
    </source>
</evidence>
<dbReference type="InterPro" id="IPR011011">
    <property type="entry name" value="Znf_FYVE_PHD"/>
</dbReference>
<sequence>MSSVTPGPKPGSGRIRRSRRIFDGDGFTPLSGVAKTPRGRGRGRGRGRSRGSGISVRGRKSGIARGKSDRPRGGSQSHPRSKPPSDNEDYDGYFMSDEYDEDVETREYLDSESDSDSLGLDEDFLDNVSEVGSASPGLVSRSPSPLPVWLQDRPDLPVLVLPPSSEDLLIETPLVLRALSVYELIMHFSRAFRLSPFRFEDFCAALAAEEQSTLLSEMHMQLLKAILRNCDQQAVTFGAPDLRDVINIDFFFLDCMTWPAVLKSYFESHSKFMDALHIVTEKNYPYCEAEDRLVVLEALVDELMLSNSVRDQVNNYDGKIPHEDHCRGCQTLGELLCCDTCTAVYHLGCSQPPLLDVPTESWQCPICVAEKRLFDLKVAGVTDCVSLGDRLSIRQEPLGYDRHGRKYWFLCRRLLVENESTGEVWYYSTETQLDELLYVVDPDDLEAQLCERIITVNETLREQMRITFEITERHKVHGKQVYLNLEIDESKKRIEDLKYVAEKAAEEKAQQAAAKAAEAMEAEQVLAAAQLEELNVFSQESGEGQSSEGVSSRVEPSAQGVKSAEIPKVGGMLTRIKTGTIMPTKYAVEDGKSSSKPSSQRVDLSRPKLGSGPYKLGMEGNHKHYINQYTSNPLALSKQQHQEEKDRRTQLARKFALNQAKEFEWTGVVNGSENMSIQTLRQTVLNLQQQIADPFVIPNWPKVHPTWNKLIRDANAVSHFRLTLTVLAQCVKTPVLMSVWNEGGGHTRLVMETVTDREQQKKREKKEARAREAMEEFSKIQGTYVKYTLGLKHQVARLKGEDYRVHGNGGWCWVSKSRMKRSLDARTCGLRKGPHKCIVQTSGGLECVTTDEIEKRLARFPDALILPPASRLPDDAMDDIGDIFSPEDDEAEKEESAHGILKAKSLESSLTREKLITLLPPVNPSLLGIVDVSAALSDELPEGGVDAENAERRSLYPKYGRTGVLDGLLSARRLQMAEANEVVERLIIRKDPSAITALLEAEDSRKDEPIPLPDIEVEDDEVRDALQFLRDSNSGPDNQAGFQRILELGKETYPWLSLHFTCYSPNCQMPRGKSAPPPPPGTPLCYSTGCRKRMECHRRLADLKKALMVIKEHRDKNKAEQAVREAQRQERRRKIIDADPGPEDIIVYQCKTKVTLRADVLTDEFPAKRKLDKKKTSGGISNSLIPLTSRFKGANSVSNLLLPPKYEVRRCSRRKGKFNFSGFLYSAKQFPLHYWPYPCPRPSFKTTWLWHCSRMRSVHEAALQTRLLWACVRWDSMSMRPPADARAFAPQVMTDDNDIIRTEILDKRTSGEFNEKTQYLVRKVVIPVDTPKASVREIPSRLGLRTRRSQLTENLNQSPTVVEDWVFEDALELWEIKRFHEGLEKASHLLKLKEKGQHFIDQQTLLMGEKRAKLEKENALKVERDEKRREEMGWAGSAAKLAVLSASKDANVSLLTESGSPTLSTIAPDGTKRPNAEMNAMFEETLKLQRLKRKRLGGEPQYSTSPALMEMRKRESGGEGDFLAFCRNVAQKEGLSESKVNQTDGNKVARPPTANLSSTRIVQLGDKKGWVIRGPPPAGLGKSIPRLVMQGSQPGSPARLIVRQNKTVLLKPDMPSPVQPQLETDQQNTNEVVVSSALAEPEASNALSGQRVAFTPLPDGRMGVVSLIPGQQIVKAADGTLHLVLNAQSAGTQETTISMDDGSHVEVPHYDPNFGHTEGGDGEALHDSLLGSSGHVMVQNQVLHQEQLLQPGEELLSVGTEQLVDESQQSLLTMSGLSQNSPLNIHREVPNSQSSFSRGDHGFAAIKSKARSRNKQTGPIVRIVPGPNEPTVLCDVTLTAQQKIALRALLPDSMKTVQNTNQSIYIQLPPAQVLRPSTGGQTNPLLSEATRKKIPGVSEDDNQAQACVDENDLQAALESITRFPVRNRQKPKRPQIQKRGSLGEDHPFGSSKRQDHFVPDVVEHQPRASELMPPVVDMPMDSREFIVTSDYVKQTIQAALKQSNLSDGMAKKLHAMQKMQAEKDAVAAATMATVQKTSDEDYDHFGELGTPKKVAAKRKAPEPSPSPRKRVLVEKVKNSQPDREMLAVKTDELRKEIVRKRSQWNYALKKKYAKRVLDMEMSSDEEKKKPSAARLPVSSPAKKQLSFSPRHRISSPPPPQPPTAKSPRREDKKFVEKLNKLAKDGRKRKPSVSESDREILKKPKLSPKSSPSASGVESNLVDWSIRGKTKATAPKMKNTEALAAKYRKKVGRKRKSDDDKSKSFSDKKAGRNKEELFCLCKTPYDNQKFYIGCDFCENWYHGSCINVTPAQATTMKQYKCPECQAKETKPVASKSPAVPEKDAKTPKSTKKIKSENESEPETKPTPATSSRKTKPPAKYTSVPESSPNPRTPKQKVKTESVQNGAVSSKSKGKSPMLTSAKASPLIKTEKKPQKQTKVEAKSAKKDSTPVASRGGTKDSVKSKSALKDTAKSSSKKDVKKGKKKQDADSESDEVYCTCRKPYEPTKFYICCDECGDWLHGTCVGILACEAENIKRYLCPSCGPKTPLNSVNFSRLKQNTLDELKAFILDIKKLKHADPFLELDFKKEPVYKKIISEPMDLKTIEDRLNEGEYLKLKDFIADLVRIFSNCRIFYPDTSERFQAATKLEGDVSKKIKAFRRKIARSLNLDASGL</sequence>
<dbReference type="GO" id="GO:0016589">
    <property type="term" value="C:NURF complex"/>
    <property type="evidence" value="ECO:0007669"/>
    <property type="project" value="InterPro"/>
</dbReference>